<keyword evidence="5" id="KW-1185">Reference proteome</keyword>
<comment type="similarity">
    <text evidence="1">Belongs to the peptidase M16 family.</text>
</comment>
<dbReference type="RefSeq" id="WP_369018241.1">
    <property type="nucleotide sequence ID" value="NZ_CP121689.1"/>
</dbReference>
<feature type="domain" description="Peptidase M16 N-terminal" evidence="2">
    <location>
        <begin position="20"/>
        <end position="158"/>
    </location>
</feature>
<reference evidence="4 5" key="1">
    <citation type="submission" date="2023-03" db="EMBL/GenBank/DDBJ databases">
        <title>Novel Species.</title>
        <authorList>
            <person name="Ma S."/>
        </authorList>
    </citation>
    <scope>NUCLEOTIDE SEQUENCE [LARGE SCALE GENOMIC DNA]</scope>
    <source>
        <strain evidence="4 5">B11</strain>
    </source>
</reference>
<organism evidence="4 5">
    <name type="scientific">Thermatribacter velox</name>
    <dbReference type="NCBI Taxonomy" id="3039681"/>
    <lineage>
        <taxon>Bacteria</taxon>
        <taxon>Pseudomonadati</taxon>
        <taxon>Atribacterota</taxon>
        <taxon>Atribacteria</taxon>
        <taxon>Atribacterales</taxon>
        <taxon>Thermatribacteraceae</taxon>
        <taxon>Thermatribacter</taxon>
    </lineage>
</organism>
<dbReference type="Pfam" id="PF00675">
    <property type="entry name" value="Peptidase_M16"/>
    <property type="match status" value="1"/>
</dbReference>
<sequence length="410" mass="47078">MDYTKKILPSGMRVIFRKMESPLVALNLWAKVGTKDERPEKNGISHFFEHMVFKGTQSFPQNTLARKVQALGGSINAGTSLDTTNFYLVLPGEEWEAGIRILAELVTNPLFEAEDIEKEKLVVLQEINIDEDNPEERLIHLLYQEVFAETPYGMPILGKEETVKTFTREDLLEHKRRYYHPLNLSFVGVGNIEENEFFYQVEKAFSETPFSEIPWTVQSSKWCFKPGKFYREAKDVQRFYGAIGFPCASLKSEDFYALRFASVLLGEGLGSRLNISLREEKQLVDAIHTSYSYYERAGLFGIFYSFLKGDPLQVQEAIWKEIELLTNSLSKKELERARNLLKSSLYQVAETTLGSSELLGRLDVIDTADRVLNYFMYLEGMQEEKIQEVITKYFKPEQATHIVISPEGAT</sequence>
<evidence type="ECO:0000256" key="1">
    <source>
        <dbReference type="ARBA" id="ARBA00007261"/>
    </source>
</evidence>
<evidence type="ECO:0000259" key="3">
    <source>
        <dbReference type="Pfam" id="PF05193"/>
    </source>
</evidence>
<dbReference type="InterPro" id="IPR007863">
    <property type="entry name" value="Peptidase_M16_C"/>
</dbReference>
<feature type="domain" description="Peptidase M16 C-terminal" evidence="3">
    <location>
        <begin position="166"/>
        <end position="341"/>
    </location>
</feature>
<evidence type="ECO:0000313" key="5">
    <source>
        <dbReference type="Proteomes" id="UP001461341"/>
    </source>
</evidence>
<proteinExistence type="inferred from homology"/>
<name>A0ABZ2YAP8_9BACT</name>
<dbReference type="PANTHER" id="PTHR11851">
    <property type="entry name" value="METALLOPROTEASE"/>
    <property type="match status" value="1"/>
</dbReference>
<evidence type="ECO:0000313" key="4">
    <source>
        <dbReference type="EMBL" id="WZL76085.1"/>
    </source>
</evidence>
<accession>A0ABZ2YAP8</accession>
<dbReference type="Proteomes" id="UP001461341">
    <property type="component" value="Chromosome"/>
</dbReference>
<dbReference type="InterPro" id="IPR050361">
    <property type="entry name" value="MPP/UQCRC_Complex"/>
</dbReference>
<dbReference type="InterPro" id="IPR011765">
    <property type="entry name" value="Pept_M16_N"/>
</dbReference>
<evidence type="ECO:0000259" key="2">
    <source>
        <dbReference type="Pfam" id="PF00675"/>
    </source>
</evidence>
<gene>
    <name evidence="4" type="ORF">QBE54_11010</name>
</gene>
<protein>
    <submittedName>
        <fullName evidence="4">Pitrilysin family protein</fullName>
    </submittedName>
</protein>
<dbReference type="InterPro" id="IPR011249">
    <property type="entry name" value="Metalloenz_LuxS/M16"/>
</dbReference>
<dbReference type="PANTHER" id="PTHR11851:SF49">
    <property type="entry name" value="MITOCHONDRIAL-PROCESSING PEPTIDASE SUBUNIT ALPHA"/>
    <property type="match status" value="1"/>
</dbReference>
<dbReference type="Pfam" id="PF05193">
    <property type="entry name" value="Peptidase_M16_C"/>
    <property type="match status" value="1"/>
</dbReference>
<dbReference type="SUPFAM" id="SSF63411">
    <property type="entry name" value="LuxS/MPP-like metallohydrolase"/>
    <property type="match status" value="2"/>
</dbReference>
<dbReference type="EMBL" id="CP121689">
    <property type="protein sequence ID" value="WZL76085.1"/>
    <property type="molecule type" value="Genomic_DNA"/>
</dbReference>
<dbReference type="Gene3D" id="3.30.830.10">
    <property type="entry name" value="Metalloenzyme, LuxS/M16 peptidase-like"/>
    <property type="match status" value="2"/>
</dbReference>